<dbReference type="EMBL" id="VSSQ01000275">
    <property type="protein sequence ID" value="MPL89233.1"/>
    <property type="molecule type" value="Genomic_DNA"/>
</dbReference>
<sequence>MNALFVINTAFNTGQIVATRGVHDLACENSEFAQFIQKSLNRHVKGDWGDVDEEDKQTNDQALKQGTRMLSAYNDDRFPQNGAATIWIITEADRSATTILFPDEY</sequence>
<comment type="caution">
    <text evidence="1">The sequence shown here is derived from an EMBL/GenBank/DDBJ whole genome shotgun (WGS) entry which is preliminary data.</text>
</comment>
<gene>
    <name evidence="1" type="ORF">SDC9_35266</name>
</gene>
<proteinExistence type="predicted"/>
<protein>
    <recommendedName>
        <fullName evidence="2">Type I restriction endonuclease subunit M</fullName>
    </recommendedName>
</protein>
<accession>A0A644VF20</accession>
<evidence type="ECO:0000313" key="1">
    <source>
        <dbReference type="EMBL" id="MPL89233.1"/>
    </source>
</evidence>
<reference evidence="1" key="1">
    <citation type="submission" date="2019-08" db="EMBL/GenBank/DDBJ databases">
        <authorList>
            <person name="Kucharzyk K."/>
            <person name="Murdoch R.W."/>
            <person name="Higgins S."/>
            <person name="Loffler F."/>
        </authorList>
    </citation>
    <scope>NUCLEOTIDE SEQUENCE</scope>
</reference>
<dbReference type="AlphaFoldDB" id="A0A644VF20"/>
<evidence type="ECO:0008006" key="2">
    <source>
        <dbReference type="Google" id="ProtNLM"/>
    </source>
</evidence>
<name>A0A644VF20_9ZZZZ</name>
<organism evidence="1">
    <name type="scientific">bioreactor metagenome</name>
    <dbReference type="NCBI Taxonomy" id="1076179"/>
    <lineage>
        <taxon>unclassified sequences</taxon>
        <taxon>metagenomes</taxon>
        <taxon>ecological metagenomes</taxon>
    </lineage>
</organism>